<dbReference type="Gene3D" id="1.20.120.450">
    <property type="entry name" value="dinb family like domain"/>
    <property type="match status" value="1"/>
</dbReference>
<dbReference type="SUPFAM" id="SSF109854">
    <property type="entry name" value="DinB/YfiT-like putative metalloenzymes"/>
    <property type="match status" value="1"/>
</dbReference>
<sequence length="243" mass="25767">MTAGLDQISSALTSQWSRLRSWMVPLGDDLLGARDAPSSLDGWTTGELVAHLGRAMEALTVCTPAPEGTVPLTLAEYLGSYPERAHDISATTRELAQTIAAAPLDAVTSLAEQALARLADLGPDGDLVVQARRGPVTLRDMAMSRLIELVVHAHDLVTSLEGTADATGPNNPLERAATALVADELLDIVVRRGGWSLEVTDPTLWIRLATGRTPYNVDDLARAVSPTFTAGSVPDLGRTLPLF</sequence>
<keyword evidence="2" id="KW-0670">Pyruvate</keyword>
<proteinExistence type="predicted"/>
<dbReference type="GO" id="GO:0046872">
    <property type="term" value="F:metal ion binding"/>
    <property type="evidence" value="ECO:0007669"/>
    <property type="project" value="InterPro"/>
</dbReference>
<dbReference type="InterPro" id="IPR034660">
    <property type="entry name" value="DinB/YfiT-like"/>
</dbReference>
<accession>A0A2A9E980</accession>
<dbReference type="GO" id="GO:0016853">
    <property type="term" value="F:isomerase activity"/>
    <property type="evidence" value="ECO:0007669"/>
    <property type="project" value="UniProtKB-KW"/>
</dbReference>
<keyword evidence="2" id="KW-0413">Isomerase</keyword>
<dbReference type="RefSeq" id="WP_098456153.1">
    <property type="nucleotide sequence ID" value="NZ_PDJG01000001.1"/>
</dbReference>
<dbReference type="EMBL" id="PDJG01000001">
    <property type="protein sequence ID" value="PFG35236.1"/>
    <property type="molecule type" value="Genomic_DNA"/>
</dbReference>
<gene>
    <name evidence="2" type="ORF">ATL42_3178</name>
</gene>
<protein>
    <submittedName>
        <fullName evidence="2">Mycothiol maleylpyruvate isomerase-like protein</fullName>
    </submittedName>
</protein>
<name>A0A2A9E980_9MICO</name>
<evidence type="ECO:0000259" key="1">
    <source>
        <dbReference type="Pfam" id="PF11716"/>
    </source>
</evidence>
<evidence type="ECO:0000313" key="2">
    <source>
        <dbReference type="EMBL" id="PFG35236.1"/>
    </source>
</evidence>
<dbReference type="OrthoDB" id="8481083at2"/>
<keyword evidence="3" id="KW-1185">Reference proteome</keyword>
<dbReference type="Proteomes" id="UP000225548">
    <property type="component" value="Unassembled WGS sequence"/>
</dbReference>
<comment type="caution">
    <text evidence="2">The sequence shown here is derived from an EMBL/GenBank/DDBJ whole genome shotgun (WGS) entry which is preliminary data.</text>
</comment>
<dbReference type="InterPro" id="IPR024344">
    <property type="entry name" value="MDMPI_metal-binding"/>
</dbReference>
<feature type="domain" description="Mycothiol-dependent maleylpyruvate isomerase metal-binding" evidence="1">
    <location>
        <begin position="15"/>
        <end position="156"/>
    </location>
</feature>
<reference evidence="2 3" key="1">
    <citation type="submission" date="2017-10" db="EMBL/GenBank/DDBJ databases">
        <title>Sequencing the genomes of 1000 actinobacteria strains.</title>
        <authorList>
            <person name="Klenk H.-P."/>
        </authorList>
    </citation>
    <scope>NUCLEOTIDE SEQUENCE [LARGE SCALE GENOMIC DNA]</scope>
    <source>
        <strain evidence="2 3">DSM 18966</strain>
    </source>
</reference>
<dbReference type="AlphaFoldDB" id="A0A2A9E980"/>
<evidence type="ECO:0000313" key="3">
    <source>
        <dbReference type="Proteomes" id="UP000225548"/>
    </source>
</evidence>
<dbReference type="Pfam" id="PF11716">
    <property type="entry name" value="MDMPI_N"/>
    <property type="match status" value="1"/>
</dbReference>
<organism evidence="2 3">
    <name type="scientific">Sanguibacter antarcticus</name>
    <dbReference type="NCBI Taxonomy" id="372484"/>
    <lineage>
        <taxon>Bacteria</taxon>
        <taxon>Bacillati</taxon>
        <taxon>Actinomycetota</taxon>
        <taxon>Actinomycetes</taxon>
        <taxon>Micrococcales</taxon>
        <taxon>Sanguibacteraceae</taxon>
        <taxon>Sanguibacter</taxon>
    </lineage>
</organism>